<dbReference type="OrthoDB" id="313388at2157"/>
<protein>
    <submittedName>
        <fullName evidence="2">Uncharacterized protein</fullName>
    </submittedName>
</protein>
<keyword evidence="3" id="KW-1185">Reference proteome</keyword>
<dbReference type="Proteomes" id="UP000183769">
    <property type="component" value="Unassembled WGS sequence"/>
</dbReference>
<accession>A0A1I5V7J4</accession>
<feature type="transmembrane region" description="Helical" evidence="1">
    <location>
        <begin position="33"/>
        <end position="54"/>
    </location>
</feature>
<dbReference type="AlphaFoldDB" id="A0A1I5V7J4"/>
<keyword evidence="1" id="KW-0812">Transmembrane</keyword>
<evidence type="ECO:0000313" key="2">
    <source>
        <dbReference type="EMBL" id="SFQ03475.1"/>
    </source>
</evidence>
<proteinExistence type="predicted"/>
<evidence type="ECO:0000256" key="1">
    <source>
        <dbReference type="SAM" id="Phobius"/>
    </source>
</evidence>
<feature type="transmembrane region" description="Helical" evidence="1">
    <location>
        <begin position="9"/>
        <end position="27"/>
    </location>
</feature>
<evidence type="ECO:0000313" key="3">
    <source>
        <dbReference type="Proteomes" id="UP000183769"/>
    </source>
</evidence>
<keyword evidence="1" id="KW-0472">Membrane</keyword>
<reference evidence="3" key="1">
    <citation type="submission" date="2016-10" db="EMBL/GenBank/DDBJ databases">
        <authorList>
            <person name="Varghese N."/>
            <person name="Submissions S."/>
        </authorList>
    </citation>
    <scope>NUCLEOTIDE SEQUENCE [LARGE SCALE GENOMIC DNA]</scope>
    <source>
        <strain evidence="3">CGMCC 1.10329</strain>
    </source>
</reference>
<organism evidence="2 3">
    <name type="scientific">Halolamina pelagica</name>
    <dbReference type="NCBI Taxonomy" id="699431"/>
    <lineage>
        <taxon>Archaea</taxon>
        <taxon>Methanobacteriati</taxon>
        <taxon>Methanobacteriota</taxon>
        <taxon>Stenosarchaea group</taxon>
        <taxon>Halobacteria</taxon>
        <taxon>Halobacteriales</taxon>
        <taxon>Haloferacaceae</taxon>
    </lineage>
</organism>
<dbReference type="RefSeq" id="WP_074880032.1">
    <property type="nucleotide sequence ID" value="NZ_FOXI01000016.1"/>
</dbReference>
<name>A0A1I5V7J4_9EURY</name>
<dbReference type="EMBL" id="FOXI01000016">
    <property type="protein sequence ID" value="SFQ03475.1"/>
    <property type="molecule type" value="Genomic_DNA"/>
</dbReference>
<keyword evidence="1" id="KW-1133">Transmembrane helix</keyword>
<gene>
    <name evidence="2" type="ORF">SAMN05216277_11648</name>
</gene>
<sequence>MLDTRRGRFVLLALGITTVAFPLAILFTPPDPYTQLVVAGGVVAIALTAANLLSHPTVYGWFQKE</sequence>